<gene>
    <name evidence="1" type="ORF">B0I22_0693</name>
</gene>
<dbReference type="RefSeq" id="WP_133943213.1">
    <property type="nucleotide sequence ID" value="NZ_SOEO01000001.1"/>
</dbReference>
<accession>A0A4R8IIX0</accession>
<dbReference type="EMBL" id="SOEO01000001">
    <property type="protein sequence ID" value="TDX86559.1"/>
    <property type="molecule type" value="Genomic_DNA"/>
</dbReference>
<name>A0A4R8IIX0_9FLAO</name>
<comment type="caution">
    <text evidence="1">The sequence shown here is derived from an EMBL/GenBank/DDBJ whole genome shotgun (WGS) entry which is preliminary data.</text>
</comment>
<evidence type="ECO:0000313" key="2">
    <source>
        <dbReference type="Proteomes" id="UP000295313"/>
    </source>
</evidence>
<organism evidence="1 2">
    <name type="scientific">Epilithonimonas xixisoli</name>
    <dbReference type="NCBI Taxonomy" id="1476462"/>
    <lineage>
        <taxon>Bacteria</taxon>
        <taxon>Pseudomonadati</taxon>
        <taxon>Bacteroidota</taxon>
        <taxon>Flavobacteriia</taxon>
        <taxon>Flavobacteriales</taxon>
        <taxon>Weeksellaceae</taxon>
        <taxon>Chryseobacterium group</taxon>
        <taxon>Epilithonimonas</taxon>
    </lineage>
</organism>
<dbReference type="AlphaFoldDB" id="A0A4R8IIX0"/>
<sequence>MRNLLVVLAVASSGLGYGQKKKPAKILPPPPIVMPKKVEPPQSLAIQDDAKKCFVYVNEVTKDSMVNVTENLLEYFPSGSNARMVITTYQYDPEVKKKLSGSGETLAQTQQLQFIEGKYTIEKGTLTMTPNKKDQFEPRRFKLVNKTKTQTLLHLKDEQNHLYKKGKCLEPMISM</sequence>
<dbReference type="OrthoDB" id="1264116at2"/>
<evidence type="ECO:0000313" key="1">
    <source>
        <dbReference type="EMBL" id="TDX86559.1"/>
    </source>
</evidence>
<protein>
    <submittedName>
        <fullName evidence="1">Uncharacterized protein</fullName>
    </submittedName>
</protein>
<reference evidence="1 2" key="1">
    <citation type="submission" date="2019-03" db="EMBL/GenBank/DDBJ databases">
        <title>Genomic Encyclopedia of Type Strains, Phase III (KMG-III): the genomes of soil and plant-associated and newly described type strains.</title>
        <authorList>
            <person name="Whitman W."/>
        </authorList>
    </citation>
    <scope>NUCLEOTIDE SEQUENCE [LARGE SCALE GENOMIC DNA]</scope>
    <source>
        <strain evidence="1 2">CGMCC 1.12802</strain>
    </source>
</reference>
<proteinExistence type="predicted"/>
<keyword evidence="2" id="KW-1185">Reference proteome</keyword>
<dbReference type="Proteomes" id="UP000295313">
    <property type="component" value="Unassembled WGS sequence"/>
</dbReference>